<evidence type="ECO:0000313" key="12">
    <source>
        <dbReference type="EMBL" id="TXB64651.1"/>
    </source>
</evidence>
<evidence type="ECO:0000256" key="3">
    <source>
        <dbReference type="ARBA" id="ARBA00022475"/>
    </source>
</evidence>
<dbReference type="EMBL" id="VOOS01000004">
    <property type="protein sequence ID" value="TXB64651.1"/>
    <property type="molecule type" value="Genomic_DNA"/>
</dbReference>
<evidence type="ECO:0000256" key="1">
    <source>
        <dbReference type="ARBA" id="ARBA00004651"/>
    </source>
</evidence>
<evidence type="ECO:0000259" key="11">
    <source>
        <dbReference type="Pfam" id="PF01618"/>
    </source>
</evidence>
<reference evidence="12 13" key="1">
    <citation type="submission" date="2019-08" db="EMBL/GenBank/DDBJ databases">
        <title>Genome of Vicingus serpentipes NCIMB 15042.</title>
        <authorList>
            <person name="Bowman J.P."/>
        </authorList>
    </citation>
    <scope>NUCLEOTIDE SEQUENCE [LARGE SCALE GENOMIC DNA]</scope>
    <source>
        <strain evidence="12 13">NCIMB 15042</strain>
    </source>
</reference>
<dbReference type="PANTHER" id="PTHR30625">
    <property type="entry name" value="PROTEIN TOLQ"/>
    <property type="match status" value="1"/>
</dbReference>
<keyword evidence="7 9" id="KW-0472">Membrane</keyword>
<comment type="subcellular location">
    <subcellularLocation>
        <location evidence="1">Cell membrane</location>
        <topology evidence="1">Multi-pass membrane protein</topology>
    </subcellularLocation>
    <subcellularLocation>
        <location evidence="8">Membrane</location>
        <topology evidence="8">Multi-pass membrane protein</topology>
    </subcellularLocation>
</comment>
<proteinExistence type="inferred from homology"/>
<evidence type="ECO:0000313" key="13">
    <source>
        <dbReference type="Proteomes" id="UP000321721"/>
    </source>
</evidence>
<evidence type="ECO:0000256" key="8">
    <source>
        <dbReference type="RuleBase" id="RU004057"/>
    </source>
</evidence>
<evidence type="ECO:0000256" key="9">
    <source>
        <dbReference type="SAM" id="Phobius"/>
    </source>
</evidence>
<evidence type="ECO:0000256" key="10">
    <source>
        <dbReference type="SAM" id="SignalP"/>
    </source>
</evidence>
<dbReference type="PANTHER" id="PTHR30625:SF15">
    <property type="entry name" value="BIOPOLYMER TRANSPORT PROTEIN EXBB"/>
    <property type="match status" value="1"/>
</dbReference>
<feature type="domain" description="MotA/TolQ/ExbB proton channel" evidence="11">
    <location>
        <begin position="145"/>
        <end position="265"/>
    </location>
</feature>
<keyword evidence="4 9" id="KW-0812">Transmembrane</keyword>
<organism evidence="12 13">
    <name type="scientific">Vicingus serpentipes</name>
    <dbReference type="NCBI Taxonomy" id="1926625"/>
    <lineage>
        <taxon>Bacteria</taxon>
        <taxon>Pseudomonadati</taxon>
        <taxon>Bacteroidota</taxon>
        <taxon>Flavobacteriia</taxon>
        <taxon>Flavobacteriales</taxon>
        <taxon>Vicingaceae</taxon>
        <taxon>Vicingus</taxon>
    </lineage>
</organism>
<sequence length="283" mass="30049">MKKLFALLTITGFLSFGMLNTVYAQDETATEEVVAEGEEVMEEAPAEEVVEDAAPIEEPAAMEEEVAPAADESFTQIIKQKFIEGGPGFMGIVLVCLILGLAIVIERIIYLNMSTTNTNKLLSGIESALASGGVDAAKEVCRNTKGPVASIFYQGLDRSHEGIDMVEKSVVSYGGVQMGLLEKGISWISLFIALAPMLGFMGTVIGMIGAFDAIAAAGDISPAVVADGIKVALLTTVFGLIVAIILQIFYNYIVAKVDSLVNDMENASISLIDLLVKNELSNK</sequence>
<dbReference type="InterPro" id="IPR002898">
    <property type="entry name" value="MotA_ExbB_proton_chnl"/>
</dbReference>
<keyword evidence="6 9" id="KW-1133">Transmembrane helix</keyword>
<comment type="caution">
    <text evidence="12">The sequence shown here is derived from an EMBL/GenBank/DDBJ whole genome shotgun (WGS) entry which is preliminary data.</text>
</comment>
<keyword evidence="5 8" id="KW-0653">Protein transport</keyword>
<feature type="transmembrane region" description="Helical" evidence="9">
    <location>
        <begin position="187"/>
        <end position="211"/>
    </location>
</feature>
<dbReference type="InterPro" id="IPR050790">
    <property type="entry name" value="ExbB/TolQ_transport"/>
</dbReference>
<evidence type="ECO:0000256" key="6">
    <source>
        <dbReference type="ARBA" id="ARBA00022989"/>
    </source>
</evidence>
<feature type="chain" id="PRO_5022858662" evidence="10">
    <location>
        <begin position="25"/>
        <end position="283"/>
    </location>
</feature>
<dbReference type="RefSeq" id="WP_147100832.1">
    <property type="nucleotide sequence ID" value="NZ_VOOS01000004.1"/>
</dbReference>
<feature type="transmembrane region" description="Helical" evidence="9">
    <location>
        <begin position="89"/>
        <end position="110"/>
    </location>
</feature>
<feature type="signal peptide" evidence="10">
    <location>
        <begin position="1"/>
        <end position="24"/>
    </location>
</feature>
<keyword evidence="13" id="KW-1185">Reference proteome</keyword>
<evidence type="ECO:0000256" key="7">
    <source>
        <dbReference type="ARBA" id="ARBA00023136"/>
    </source>
</evidence>
<dbReference type="Proteomes" id="UP000321721">
    <property type="component" value="Unassembled WGS sequence"/>
</dbReference>
<protein>
    <submittedName>
        <fullName evidence="12">MotA/TolQ/ExbB proton channel family protein</fullName>
    </submittedName>
</protein>
<dbReference type="OrthoDB" id="4045at2"/>
<dbReference type="AlphaFoldDB" id="A0A5C6RQN0"/>
<comment type="similarity">
    <text evidence="8">Belongs to the exbB/tolQ family.</text>
</comment>
<gene>
    <name evidence="12" type="ORF">FRY74_09375</name>
</gene>
<evidence type="ECO:0000256" key="2">
    <source>
        <dbReference type="ARBA" id="ARBA00022448"/>
    </source>
</evidence>
<name>A0A5C6RQN0_9FLAO</name>
<evidence type="ECO:0000256" key="5">
    <source>
        <dbReference type="ARBA" id="ARBA00022927"/>
    </source>
</evidence>
<keyword evidence="10" id="KW-0732">Signal</keyword>
<accession>A0A5C6RQN0</accession>
<dbReference type="GO" id="GO:0005886">
    <property type="term" value="C:plasma membrane"/>
    <property type="evidence" value="ECO:0007669"/>
    <property type="project" value="UniProtKB-SubCell"/>
</dbReference>
<keyword evidence="3" id="KW-1003">Cell membrane</keyword>
<dbReference type="Pfam" id="PF01618">
    <property type="entry name" value="MotA_ExbB"/>
    <property type="match status" value="1"/>
</dbReference>
<dbReference type="GO" id="GO:0017038">
    <property type="term" value="P:protein import"/>
    <property type="evidence" value="ECO:0007669"/>
    <property type="project" value="TreeGrafter"/>
</dbReference>
<feature type="transmembrane region" description="Helical" evidence="9">
    <location>
        <begin position="231"/>
        <end position="254"/>
    </location>
</feature>
<keyword evidence="2 8" id="KW-0813">Transport</keyword>
<evidence type="ECO:0000256" key="4">
    <source>
        <dbReference type="ARBA" id="ARBA00022692"/>
    </source>
</evidence>